<dbReference type="PANTHER" id="PTHR46115">
    <property type="entry name" value="THIOREDOXIN-LIKE PROTEIN 1"/>
    <property type="match status" value="1"/>
</dbReference>
<evidence type="ECO:0000256" key="1">
    <source>
        <dbReference type="ARBA" id="ARBA00020570"/>
    </source>
</evidence>
<dbReference type="PRINTS" id="PR00421">
    <property type="entry name" value="THIOREDOXIN"/>
</dbReference>
<dbReference type="RefSeq" id="XP_037222058.1">
    <property type="nucleotide sequence ID" value="XM_037361766.1"/>
</dbReference>
<feature type="region of interest" description="Disordered" evidence="3">
    <location>
        <begin position="111"/>
        <end position="133"/>
    </location>
</feature>
<dbReference type="SUPFAM" id="SSF52833">
    <property type="entry name" value="Thioredoxin-like"/>
    <property type="match status" value="1"/>
</dbReference>
<dbReference type="FunFam" id="3.40.30.10:FF:000245">
    <property type="entry name" value="Thioredoxin"/>
    <property type="match status" value="1"/>
</dbReference>
<dbReference type="InterPro" id="IPR017937">
    <property type="entry name" value="Thioredoxin_CS"/>
</dbReference>
<dbReference type="InterPro" id="IPR036249">
    <property type="entry name" value="Thioredoxin-like_sf"/>
</dbReference>
<organism evidence="5 6">
    <name type="scientific">Mycena indigotica</name>
    <dbReference type="NCBI Taxonomy" id="2126181"/>
    <lineage>
        <taxon>Eukaryota</taxon>
        <taxon>Fungi</taxon>
        <taxon>Dikarya</taxon>
        <taxon>Basidiomycota</taxon>
        <taxon>Agaricomycotina</taxon>
        <taxon>Agaricomycetes</taxon>
        <taxon>Agaricomycetidae</taxon>
        <taxon>Agaricales</taxon>
        <taxon>Marasmiineae</taxon>
        <taxon>Mycenaceae</taxon>
        <taxon>Mycena</taxon>
    </lineage>
</organism>
<protein>
    <recommendedName>
        <fullName evidence="1">Thioredoxin</fullName>
    </recommendedName>
</protein>
<dbReference type="CDD" id="cd02947">
    <property type="entry name" value="TRX_family"/>
    <property type="match status" value="1"/>
</dbReference>
<dbReference type="Gene3D" id="3.40.30.10">
    <property type="entry name" value="Glutaredoxin"/>
    <property type="match status" value="1"/>
</dbReference>
<evidence type="ECO:0000256" key="2">
    <source>
        <dbReference type="ARBA" id="ARBA00023157"/>
    </source>
</evidence>
<keyword evidence="2" id="KW-1015">Disulfide bond</keyword>
<dbReference type="EMBL" id="JACAZF010000004">
    <property type="protein sequence ID" value="KAF7307039.1"/>
    <property type="molecule type" value="Genomic_DNA"/>
</dbReference>
<dbReference type="GeneID" id="59344282"/>
<name>A0A8H6SX88_9AGAR</name>
<dbReference type="AlphaFoldDB" id="A0A8H6SX88"/>
<dbReference type="PROSITE" id="PS00194">
    <property type="entry name" value="THIOREDOXIN_1"/>
    <property type="match status" value="1"/>
</dbReference>
<accession>A0A8H6SX88</accession>
<keyword evidence="6" id="KW-1185">Reference proteome</keyword>
<gene>
    <name evidence="5" type="ORF">MIND_00497000</name>
</gene>
<dbReference type="PROSITE" id="PS51352">
    <property type="entry name" value="THIOREDOXIN_2"/>
    <property type="match status" value="1"/>
</dbReference>
<reference evidence="5" key="1">
    <citation type="submission" date="2020-05" db="EMBL/GenBank/DDBJ databases">
        <title>Mycena genomes resolve the evolution of fungal bioluminescence.</title>
        <authorList>
            <person name="Tsai I.J."/>
        </authorList>
    </citation>
    <scope>NUCLEOTIDE SEQUENCE</scope>
    <source>
        <strain evidence="5">171206Taipei</strain>
    </source>
</reference>
<evidence type="ECO:0000313" key="6">
    <source>
        <dbReference type="Proteomes" id="UP000636479"/>
    </source>
</evidence>
<dbReference type="Pfam" id="PF00085">
    <property type="entry name" value="Thioredoxin"/>
    <property type="match status" value="1"/>
</dbReference>
<evidence type="ECO:0000259" key="4">
    <source>
        <dbReference type="PROSITE" id="PS51352"/>
    </source>
</evidence>
<evidence type="ECO:0000313" key="5">
    <source>
        <dbReference type="EMBL" id="KAF7307039.1"/>
    </source>
</evidence>
<dbReference type="InterPro" id="IPR013766">
    <property type="entry name" value="Thioredoxin_domain"/>
</dbReference>
<dbReference type="OrthoDB" id="10263751at2759"/>
<sequence>MSTITHVTSVSDLNNRLSKSSSKLTVIDFWATWCGPCHAIAPTFESLSKRPEYKNVNFFKVDTDAAKDVAELYRISAMPTFVFLKGSTKVDQVRGADRMGLESTLRRHAGGSEAAASGSFTGKGQTLGGGSTAPTDISHSATAALNNTTAQFSNLDPQVQILLMLIGAYAVFWYLS</sequence>
<proteinExistence type="predicted"/>
<evidence type="ECO:0000256" key="3">
    <source>
        <dbReference type="SAM" id="MobiDB-lite"/>
    </source>
</evidence>
<comment type="caution">
    <text evidence="5">The sequence shown here is derived from an EMBL/GenBank/DDBJ whole genome shotgun (WGS) entry which is preliminary data.</text>
</comment>
<feature type="domain" description="Thioredoxin" evidence="4">
    <location>
        <begin position="1"/>
        <end position="110"/>
    </location>
</feature>
<dbReference type="Proteomes" id="UP000636479">
    <property type="component" value="Unassembled WGS sequence"/>
</dbReference>